<evidence type="ECO:0000259" key="2">
    <source>
        <dbReference type="Pfam" id="PF03713"/>
    </source>
</evidence>
<keyword evidence="1" id="KW-0472">Membrane</keyword>
<dbReference type="InterPro" id="IPR012347">
    <property type="entry name" value="Ferritin-like"/>
</dbReference>
<evidence type="ECO:0000313" key="3">
    <source>
        <dbReference type="EMBL" id="SHM54092.1"/>
    </source>
</evidence>
<name>A0A1M7JM28_9RHOB</name>
<dbReference type="InterPro" id="IPR005183">
    <property type="entry name" value="DUF305_CopM-like"/>
</dbReference>
<dbReference type="Gene3D" id="1.20.1260.10">
    <property type="match status" value="1"/>
</dbReference>
<keyword evidence="1" id="KW-1133">Transmembrane helix</keyword>
<sequence length="274" mass="30134">MAYIRFFLMISTSTLLMFGLMYLNTYLADHVFWSETRAYMAIVMGAVMGFVMLSFMVGMYKNRTLNIAIFAGSIIVFAGALWLVRSQITVQDQSYLRAMIPHHSIAIMTSSRAEITDPRVRTLADDIIYAQNKEIAEMRYLISDITANGEARQNPAAPAPELTNARDALETEVLATIDPEYLTQDDIAKVFPDGGTCRFTYTASSPPVLVSADDAALIRISGDLVRLEAEGDGFAAAPISAAVRQTQEDGLYDLTISAGPSYETGFRGQFNCVN</sequence>
<dbReference type="AlphaFoldDB" id="A0A1M7JM28"/>
<proteinExistence type="predicted"/>
<dbReference type="Proteomes" id="UP000183974">
    <property type="component" value="Unassembled WGS sequence"/>
</dbReference>
<dbReference type="Pfam" id="PF03713">
    <property type="entry name" value="DUF305"/>
    <property type="match status" value="1"/>
</dbReference>
<accession>A0A1M7JM28</accession>
<reference evidence="3 4" key="1">
    <citation type="submission" date="2016-11" db="EMBL/GenBank/DDBJ databases">
        <authorList>
            <person name="Jaros S."/>
            <person name="Januszkiewicz K."/>
            <person name="Wedrychowicz H."/>
        </authorList>
    </citation>
    <scope>NUCLEOTIDE SEQUENCE [LARGE SCALE GENOMIC DNA]</scope>
    <source>
        <strain evidence="3 4">DSM 29589</strain>
    </source>
</reference>
<protein>
    <recommendedName>
        <fullName evidence="2">DUF305 domain-containing protein</fullName>
    </recommendedName>
</protein>
<keyword evidence="1" id="KW-0812">Transmembrane</keyword>
<dbReference type="OrthoDB" id="517560at2"/>
<organism evidence="3 4">
    <name type="scientific">Roseovarius pacificus</name>
    <dbReference type="NCBI Taxonomy" id="337701"/>
    <lineage>
        <taxon>Bacteria</taxon>
        <taxon>Pseudomonadati</taxon>
        <taxon>Pseudomonadota</taxon>
        <taxon>Alphaproteobacteria</taxon>
        <taxon>Rhodobacterales</taxon>
        <taxon>Roseobacteraceae</taxon>
        <taxon>Roseovarius</taxon>
    </lineage>
</organism>
<feature type="transmembrane region" description="Helical" evidence="1">
    <location>
        <begin position="6"/>
        <end position="27"/>
    </location>
</feature>
<feature type="transmembrane region" description="Helical" evidence="1">
    <location>
        <begin position="39"/>
        <end position="59"/>
    </location>
</feature>
<evidence type="ECO:0000256" key="1">
    <source>
        <dbReference type="SAM" id="Phobius"/>
    </source>
</evidence>
<dbReference type="RefSeq" id="WP_073037563.1">
    <property type="nucleotide sequence ID" value="NZ_BMLR01000008.1"/>
</dbReference>
<feature type="transmembrane region" description="Helical" evidence="1">
    <location>
        <begin position="65"/>
        <end position="84"/>
    </location>
</feature>
<dbReference type="STRING" id="337701.SAMN05444398_12115"/>
<evidence type="ECO:0000313" key="4">
    <source>
        <dbReference type="Proteomes" id="UP000183974"/>
    </source>
</evidence>
<keyword evidence="4" id="KW-1185">Reference proteome</keyword>
<dbReference type="EMBL" id="FRBR01000021">
    <property type="protein sequence ID" value="SHM54092.1"/>
    <property type="molecule type" value="Genomic_DNA"/>
</dbReference>
<gene>
    <name evidence="3" type="ORF">SAMN05444398_12115</name>
</gene>
<feature type="domain" description="DUF305" evidence="2">
    <location>
        <begin position="92"/>
        <end position="142"/>
    </location>
</feature>